<dbReference type="RefSeq" id="WP_163890036.1">
    <property type="nucleotide sequence ID" value="NZ_BLLB01000002.1"/>
</dbReference>
<dbReference type="AlphaFoldDB" id="A0A7I9ZP11"/>
<evidence type="ECO:0000313" key="2">
    <source>
        <dbReference type="Proteomes" id="UP000465304"/>
    </source>
</evidence>
<keyword evidence="2" id="KW-1185">Reference proteome</keyword>
<protein>
    <submittedName>
        <fullName evidence="1">Uncharacterized protein</fullName>
    </submittedName>
</protein>
<sequence>MDDIWTTRDLPVLKAVVRIFMATGEANIDVDYVYRLTRMPKADVQRALRALYAQPFLQEAGKQVQANGEFWYVGAPTGEALRVAGAWPTPENLLERLVAALENAGEDEARDPEDRNNLKRAALWLSGAFSQVALGALGGAGGNIISGG</sequence>
<evidence type="ECO:0000313" key="1">
    <source>
        <dbReference type="EMBL" id="GFH02802.1"/>
    </source>
</evidence>
<proteinExistence type="predicted"/>
<organism evidence="1 2">
    <name type="scientific">Mycolicibacterium hippocampi</name>
    <dbReference type="NCBI Taxonomy" id="659824"/>
    <lineage>
        <taxon>Bacteria</taxon>
        <taxon>Bacillati</taxon>
        <taxon>Actinomycetota</taxon>
        <taxon>Actinomycetes</taxon>
        <taxon>Mycobacteriales</taxon>
        <taxon>Mycobacteriaceae</taxon>
        <taxon>Mycolicibacterium</taxon>
    </lineage>
</organism>
<comment type="caution">
    <text evidence="1">The sequence shown here is derived from an EMBL/GenBank/DDBJ whole genome shotgun (WGS) entry which is preliminary data.</text>
</comment>
<dbReference type="EMBL" id="BLLB01000002">
    <property type="protein sequence ID" value="GFH02802.1"/>
    <property type="molecule type" value="Genomic_DNA"/>
</dbReference>
<reference evidence="1 2" key="1">
    <citation type="journal article" date="2019" name="Emerg. Microbes Infect.">
        <title>Comprehensive subspecies identification of 175 nontuberculous mycobacteria species based on 7547 genomic profiles.</title>
        <authorList>
            <person name="Matsumoto Y."/>
            <person name="Kinjo T."/>
            <person name="Motooka D."/>
            <person name="Nabeya D."/>
            <person name="Jung N."/>
            <person name="Uechi K."/>
            <person name="Horii T."/>
            <person name="Iida T."/>
            <person name="Fujita J."/>
            <person name="Nakamura S."/>
        </authorList>
    </citation>
    <scope>NUCLEOTIDE SEQUENCE [LARGE SCALE GENOMIC DNA]</scope>
    <source>
        <strain evidence="1 2">JCM 30996</strain>
    </source>
</reference>
<name>A0A7I9ZP11_9MYCO</name>
<gene>
    <name evidence="1" type="ORF">MHIP_32850</name>
</gene>
<dbReference type="Proteomes" id="UP000465304">
    <property type="component" value="Unassembled WGS sequence"/>
</dbReference>
<accession>A0A7I9ZP11</accession>